<gene>
    <name evidence="1" type="ORF">TEOVI_000104600</name>
</gene>
<dbReference type="AlphaFoldDB" id="A0A1G4IBE5"/>
<reference evidence="1" key="1">
    <citation type="submission" date="2016-09" db="EMBL/GenBank/DDBJ databases">
        <authorList>
            <person name="Hebert L."/>
            <person name="Moumen B."/>
        </authorList>
    </citation>
    <scope>NUCLEOTIDE SEQUENCE [LARGE SCALE GENOMIC DNA]</scope>
    <source>
        <strain evidence="1">OVI</strain>
    </source>
</reference>
<dbReference type="Proteomes" id="UP000195570">
    <property type="component" value="Unassembled WGS sequence"/>
</dbReference>
<sequence length="530" mass="58166">MVYEFVLEHQPEAVGTAVLNVIPKVRQPPKKSDGDVQEYALARTQVPNQCADGGAQWTGVEPGPSITFLPQHIPNIHFQERQQQKQPSLRVGGVAVCADVGQEGLGSNANPVMHGNFGTKSPIGGPPKTTTLRKTRTNKPYTSLVPFSPEEEEQEGKYRRDFGHVRPSEQELMKGQQQCFLGLYQRQKEQRGSPNWNQQVQVLSSVKQAPQSDYKIQVGSNSCSNLTALSSVPSECSPVPKPQVLQQQMSPPPYFGPQEDLHGWLPGDGMRSNHSSHIPSGSMQMKSRCRGGVNVVGNALNPQEYGRSMSTNSGPQPLVGVVPNQRQEQQQLQWCEWQGAPGPHAMVPSESVMPPQATNSAMPQHVPAYYPPPGDGGFSAFPQGNRTPQHSDPSCMSMSPTPACGPFLQDRWAHPRVVNEPQVQWHPAPMPYPLPPSYNSEGSRPSSLSVSVEPSAYNMEYHDNQRHIMHHPNSQWGGGCDGPRLTAATPGYPSRRGGHDVMRCPQFVPPRGPVAQWAMERTIGQDMHPS</sequence>
<name>A0A1G4IBE5_TRYEQ</name>
<organism evidence="1 2">
    <name type="scientific">Trypanosoma equiperdum</name>
    <dbReference type="NCBI Taxonomy" id="5694"/>
    <lineage>
        <taxon>Eukaryota</taxon>
        <taxon>Discoba</taxon>
        <taxon>Euglenozoa</taxon>
        <taxon>Kinetoplastea</taxon>
        <taxon>Metakinetoplastina</taxon>
        <taxon>Trypanosomatida</taxon>
        <taxon>Trypanosomatidae</taxon>
        <taxon>Trypanosoma</taxon>
    </lineage>
</organism>
<dbReference type="EMBL" id="CZPT02001221">
    <property type="protein sequence ID" value="SCU69480.1"/>
    <property type="molecule type" value="Genomic_DNA"/>
</dbReference>
<evidence type="ECO:0000313" key="2">
    <source>
        <dbReference type="Proteomes" id="UP000195570"/>
    </source>
</evidence>
<keyword evidence="2" id="KW-1185">Reference proteome</keyword>
<evidence type="ECO:0000313" key="1">
    <source>
        <dbReference type="EMBL" id="SCU69480.1"/>
    </source>
</evidence>
<accession>A0A1G4IBE5</accession>
<protein>
    <submittedName>
        <fullName evidence="1">Uncharacterized protein</fullName>
    </submittedName>
</protein>
<dbReference type="GeneID" id="92374986"/>
<proteinExistence type="predicted"/>
<dbReference type="VEuPathDB" id="TriTrypDB:TEOVI_000104600"/>
<comment type="caution">
    <text evidence="1">The sequence shown here is derived from an EMBL/GenBank/DDBJ whole genome shotgun (WGS) entry which is preliminary data.</text>
</comment>
<dbReference type="RefSeq" id="XP_067080448.1">
    <property type="nucleotide sequence ID" value="XM_067224347.1"/>
</dbReference>